<feature type="non-terminal residue" evidence="3">
    <location>
        <position position="1"/>
    </location>
</feature>
<dbReference type="EMBL" id="SRXV01000064">
    <property type="protein sequence ID" value="TGY90818.1"/>
    <property type="molecule type" value="Genomic_DNA"/>
</dbReference>
<comment type="caution">
    <text evidence="3">The sequence shown here is derived from an EMBL/GenBank/DDBJ whole genome shotgun (WGS) entry which is preliminary data.</text>
</comment>
<dbReference type="PROSITE" id="PS51371">
    <property type="entry name" value="CBS"/>
    <property type="match status" value="1"/>
</dbReference>
<dbReference type="SUPFAM" id="SSF54631">
    <property type="entry name" value="CBS-domain pair"/>
    <property type="match status" value="1"/>
</dbReference>
<dbReference type="Pfam" id="PF00571">
    <property type="entry name" value="CBS"/>
    <property type="match status" value="1"/>
</dbReference>
<dbReference type="InterPro" id="IPR000644">
    <property type="entry name" value="CBS_dom"/>
</dbReference>
<feature type="non-terminal residue" evidence="3">
    <location>
        <position position="104"/>
    </location>
</feature>
<evidence type="ECO:0000259" key="2">
    <source>
        <dbReference type="PROSITE" id="PS51371"/>
    </source>
</evidence>
<proteinExistence type="predicted"/>
<accession>A0A4S2H5X3</accession>
<dbReference type="AlphaFoldDB" id="A0A4S2H5X3"/>
<keyword evidence="4" id="KW-1185">Reference proteome</keyword>
<keyword evidence="1" id="KW-0129">CBS domain</keyword>
<dbReference type="PANTHER" id="PTHR43099">
    <property type="entry name" value="UPF0053 PROTEIN YRKA"/>
    <property type="match status" value="1"/>
</dbReference>
<evidence type="ECO:0000313" key="3">
    <source>
        <dbReference type="EMBL" id="TGY90818.1"/>
    </source>
</evidence>
<feature type="domain" description="CBS" evidence="2">
    <location>
        <begin position="26"/>
        <end position="88"/>
    </location>
</feature>
<dbReference type="Proteomes" id="UP000305451">
    <property type="component" value="Unassembled WGS sequence"/>
</dbReference>
<gene>
    <name evidence="3" type="ORF">E5162_14380</name>
</gene>
<protein>
    <submittedName>
        <fullName evidence="3">CBS domain-containing protein</fullName>
    </submittedName>
</protein>
<dbReference type="RefSeq" id="WP_135945957.1">
    <property type="nucleotide sequence ID" value="NZ_SRXV01000064.1"/>
</dbReference>
<evidence type="ECO:0000313" key="4">
    <source>
        <dbReference type="Proteomes" id="UP000305451"/>
    </source>
</evidence>
<evidence type="ECO:0000256" key="1">
    <source>
        <dbReference type="PROSITE-ProRule" id="PRU00703"/>
    </source>
</evidence>
<organism evidence="3 4">
    <name type="scientific">Marinicauda pacifica</name>
    <dbReference type="NCBI Taxonomy" id="1133559"/>
    <lineage>
        <taxon>Bacteria</taxon>
        <taxon>Pseudomonadati</taxon>
        <taxon>Pseudomonadota</taxon>
        <taxon>Alphaproteobacteria</taxon>
        <taxon>Maricaulales</taxon>
        <taxon>Maricaulaceae</taxon>
        <taxon>Marinicauda</taxon>
    </lineage>
</organism>
<sequence>DPAPVTESALLANAQAFDRLRVSDVMVPRADITAVDVETPLHELAVIFSNAAHSRLPIYRDTLDAPIGVAHIKDVITHLTGDEHGNRSTNWAELQLLPQIRRPL</sequence>
<dbReference type="PANTHER" id="PTHR43099:SF2">
    <property type="entry name" value="UPF0053 PROTEIN YRKA"/>
    <property type="match status" value="1"/>
</dbReference>
<reference evidence="3 4" key="1">
    <citation type="journal article" date="2013" name="Int. J. Syst. Evol. Microbiol.">
        <title>Marinicauda pacifica gen. nov., sp. nov., a prosthecate alphaproteobacterium of the family Hyphomonadaceae isolated from deep seawater.</title>
        <authorList>
            <person name="Zhang X.Y."/>
            <person name="Li G.W."/>
            <person name="Wang C.S."/>
            <person name="Zhang Y.J."/>
            <person name="Xu X.W."/>
            <person name="Li H."/>
            <person name="Liu A."/>
            <person name="Liu C."/>
            <person name="Xie B.B."/>
            <person name="Qin Q.L."/>
            <person name="Xu Z."/>
            <person name="Chen X.L."/>
            <person name="Zhou B.C."/>
            <person name="Zhang Y.Z."/>
        </authorList>
    </citation>
    <scope>NUCLEOTIDE SEQUENCE [LARGE SCALE GENOMIC DNA]</scope>
    <source>
        <strain evidence="3 4">P-1 km-3</strain>
    </source>
</reference>
<name>A0A4S2H5X3_9PROT</name>
<dbReference type="Gene3D" id="3.10.580.10">
    <property type="entry name" value="CBS-domain"/>
    <property type="match status" value="1"/>
</dbReference>
<dbReference type="InterPro" id="IPR051676">
    <property type="entry name" value="UPF0053_domain"/>
</dbReference>
<dbReference type="InterPro" id="IPR046342">
    <property type="entry name" value="CBS_dom_sf"/>
</dbReference>